<keyword evidence="3" id="KW-0347">Helicase</keyword>
<feature type="domain" description="Helicase C-terminal" evidence="2">
    <location>
        <begin position="500"/>
        <end position="653"/>
    </location>
</feature>
<reference evidence="3 4" key="1">
    <citation type="submission" date="2018-07" db="EMBL/GenBank/DDBJ databases">
        <title>The role of parmesan cheese in vectoring bovine microbiota.</title>
        <authorList>
            <person name="Lugli G.A."/>
            <person name="Milani C."/>
        </authorList>
    </citation>
    <scope>NUCLEOTIDE SEQUENCE [LARGE SCALE GENOMIC DNA]</scope>
    <source>
        <strain evidence="3 4">BMONG18</strain>
    </source>
</reference>
<dbReference type="GO" id="GO:0004386">
    <property type="term" value="F:helicase activity"/>
    <property type="evidence" value="ECO:0007669"/>
    <property type="project" value="UniProtKB-KW"/>
</dbReference>
<dbReference type="AlphaFoldDB" id="A0A423UGP8"/>
<dbReference type="GO" id="GO:0003677">
    <property type="term" value="F:DNA binding"/>
    <property type="evidence" value="ECO:0007669"/>
    <property type="project" value="InterPro"/>
</dbReference>
<dbReference type="InterPro" id="IPR001650">
    <property type="entry name" value="Helicase_C-like"/>
</dbReference>
<keyword evidence="3" id="KW-0547">Nucleotide-binding</keyword>
<keyword evidence="3" id="KW-0378">Hydrolase</keyword>
<dbReference type="InterPro" id="IPR014001">
    <property type="entry name" value="Helicase_ATP-bd"/>
</dbReference>
<sequence>MSEVQGNDPGSNGSNGSNASDPSQSDGHDAVGSSLVDAVMSGFVASRETTHTDLEPMLISNDSGHTMERAIKDELGSSRSFDMSVAFISRDALFRLRQYFLDFSGSNPSGSGRIFTSTLNYFNSPDVFKELLQLQATTNITVWVWQSISAQHVEQTITSYRYHPKGYVFRHDSDGAKPLYSAYVGSSNLTTNALNTNREWNLRVSTLEQGGLYHQLSNEIDAQLEESVPLTGDWLAEYERDFQRHPQLPQIPTRIDPHSPIVPNAMQREALRNLAELRAKGETRAIIISATGTGKTHLSAFDVQRCRPKRMLYIAQQQQILDAARASYIQVLGCPDSDTGLVTGAQRDDDKRYTFATVQTLSRPDVLSRFDPNAFDYILVDEVHHAAADSYRRIIDHFRPDFMLGMSATPERTDGINIFQLFGNNVAYEIRLQRALEEDMLCPFHYYGVAEYLTEDEKQSPKVHRIGTADGDASDSSSRHHLEEWLEQLSNPHRVRYIIDKIQVYGEASSTVCGLVFCSRRDEAARLSQMFNQQWNQQAERLYRTQAVTGETPAAQRSVAVERLERGELDYIFTVDLFNEGIDIPRVNQIVMLRQTQSSIIFTQQLGRGLRKFPGKVCVVVIDFIGNYANNYLIPLALYGNTGDRDTARKNLTHEALGVSSISFDAIALAGARVAGSGRSFGYAQAHRAIPPITISARQNTDAHGCGPARPIAGGHRGD</sequence>
<dbReference type="SMART" id="SM00487">
    <property type="entry name" value="DEXDc"/>
    <property type="match status" value="1"/>
</dbReference>
<evidence type="ECO:0000313" key="4">
    <source>
        <dbReference type="Proteomes" id="UP000285266"/>
    </source>
</evidence>
<feature type="compositionally biased region" description="Low complexity" evidence="1">
    <location>
        <begin position="1"/>
        <end position="23"/>
    </location>
</feature>
<dbReference type="Gene3D" id="3.30.870.10">
    <property type="entry name" value="Endonuclease Chain A"/>
    <property type="match status" value="1"/>
</dbReference>
<dbReference type="Proteomes" id="UP000285266">
    <property type="component" value="Unassembled WGS sequence"/>
</dbReference>
<dbReference type="Gene3D" id="3.40.50.300">
    <property type="entry name" value="P-loop containing nucleotide triphosphate hydrolases"/>
    <property type="match status" value="2"/>
</dbReference>
<organism evidence="3 4">
    <name type="scientific">Bifidobacterium mongoliense</name>
    <dbReference type="NCBI Taxonomy" id="518643"/>
    <lineage>
        <taxon>Bacteria</taxon>
        <taxon>Bacillati</taxon>
        <taxon>Actinomycetota</taxon>
        <taxon>Actinomycetes</taxon>
        <taxon>Bifidobacteriales</taxon>
        <taxon>Bifidobacteriaceae</taxon>
        <taxon>Bifidobacterium</taxon>
    </lineage>
</organism>
<accession>A0A423UGP8</accession>
<dbReference type="CDD" id="cd18032">
    <property type="entry name" value="DEXHc_RE_I_III_res"/>
    <property type="match status" value="1"/>
</dbReference>
<dbReference type="PANTHER" id="PTHR47396">
    <property type="entry name" value="TYPE I RESTRICTION ENZYME ECOKI R PROTEIN"/>
    <property type="match status" value="1"/>
</dbReference>
<dbReference type="Pfam" id="PF04851">
    <property type="entry name" value="ResIII"/>
    <property type="match status" value="1"/>
</dbReference>
<protein>
    <submittedName>
        <fullName evidence="3">RNA helicase</fullName>
    </submittedName>
</protein>
<dbReference type="SMART" id="SM00490">
    <property type="entry name" value="HELICc"/>
    <property type="match status" value="1"/>
</dbReference>
<dbReference type="PANTHER" id="PTHR47396:SF1">
    <property type="entry name" value="ATP-DEPENDENT HELICASE IRC3-RELATED"/>
    <property type="match status" value="1"/>
</dbReference>
<proteinExistence type="predicted"/>
<feature type="region of interest" description="Disordered" evidence="1">
    <location>
        <begin position="699"/>
        <end position="719"/>
    </location>
</feature>
<dbReference type="PROSITE" id="PS51194">
    <property type="entry name" value="HELICASE_CTER"/>
    <property type="match status" value="1"/>
</dbReference>
<name>A0A423UGP8_9BIFI</name>
<dbReference type="SUPFAM" id="SSF56024">
    <property type="entry name" value="Phospholipase D/nuclease"/>
    <property type="match status" value="1"/>
</dbReference>
<dbReference type="GO" id="GO:0005524">
    <property type="term" value="F:ATP binding"/>
    <property type="evidence" value="ECO:0007669"/>
    <property type="project" value="InterPro"/>
</dbReference>
<dbReference type="GO" id="GO:0005829">
    <property type="term" value="C:cytosol"/>
    <property type="evidence" value="ECO:0007669"/>
    <property type="project" value="TreeGrafter"/>
</dbReference>
<dbReference type="GO" id="GO:0016787">
    <property type="term" value="F:hydrolase activity"/>
    <property type="evidence" value="ECO:0007669"/>
    <property type="project" value="InterPro"/>
</dbReference>
<dbReference type="SUPFAM" id="SSF52540">
    <property type="entry name" value="P-loop containing nucleoside triphosphate hydrolases"/>
    <property type="match status" value="1"/>
</dbReference>
<keyword evidence="3" id="KW-0067">ATP-binding</keyword>
<dbReference type="InterPro" id="IPR006935">
    <property type="entry name" value="Helicase/UvrB_N"/>
</dbReference>
<evidence type="ECO:0000256" key="1">
    <source>
        <dbReference type="SAM" id="MobiDB-lite"/>
    </source>
</evidence>
<feature type="region of interest" description="Disordered" evidence="1">
    <location>
        <begin position="1"/>
        <end position="31"/>
    </location>
</feature>
<comment type="caution">
    <text evidence="3">The sequence shown here is derived from an EMBL/GenBank/DDBJ whole genome shotgun (WGS) entry which is preliminary data.</text>
</comment>
<dbReference type="InterPro" id="IPR050742">
    <property type="entry name" value="Helicase_Restrict-Modif_Enz"/>
</dbReference>
<dbReference type="EMBL" id="QRAJ01000001">
    <property type="protein sequence ID" value="ROT87867.1"/>
    <property type="molecule type" value="Genomic_DNA"/>
</dbReference>
<evidence type="ECO:0000259" key="2">
    <source>
        <dbReference type="PROSITE" id="PS51194"/>
    </source>
</evidence>
<dbReference type="Pfam" id="PF00271">
    <property type="entry name" value="Helicase_C"/>
    <property type="match status" value="1"/>
</dbReference>
<gene>
    <name evidence="3" type="ORF">BMONG18_0407</name>
</gene>
<evidence type="ECO:0000313" key="3">
    <source>
        <dbReference type="EMBL" id="ROT87867.1"/>
    </source>
</evidence>
<dbReference type="InterPro" id="IPR027417">
    <property type="entry name" value="P-loop_NTPase"/>
</dbReference>
<dbReference type="CDD" id="cd18799">
    <property type="entry name" value="SF2_C_EcoAI-like"/>
    <property type="match status" value="1"/>
</dbReference>